<dbReference type="GO" id="GO:0016491">
    <property type="term" value="F:oxidoreductase activity"/>
    <property type="evidence" value="ECO:0007669"/>
    <property type="project" value="InterPro"/>
</dbReference>
<dbReference type="SUPFAM" id="SSF51395">
    <property type="entry name" value="FMN-linked oxidoreductases"/>
    <property type="match status" value="1"/>
</dbReference>
<evidence type="ECO:0000313" key="3">
    <source>
        <dbReference type="Proteomes" id="UP000640274"/>
    </source>
</evidence>
<protein>
    <submittedName>
        <fullName evidence="2">NADH:flavin oxidoreductase</fullName>
    </submittedName>
</protein>
<dbReference type="AlphaFoldDB" id="A0A934J0N6"/>
<dbReference type="RefSeq" id="WP_199020217.1">
    <property type="nucleotide sequence ID" value="NZ_JAELUP010000089.1"/>
</dbReference>
<evidence type="ECO:0000313" key="2">
    <source>
        <dbReference type="EMBL" id="MBJ6362672.1"/>
    </source>
</evidence>
<proteinExistence type="predicted"/>
<comment type="caution">
    <text evidence="2">The sequence shown here is derived from an EMBL/GenBank/DDBJ whole genome shotgun (WGS) entry which is preliminary data.</text>
</comment>
<gene>
    <name evidence="2" type="ORF">JFN88_15745</name>
</gene>
<organism evidence="2 3">
    <name type="scientific">Paenibacillus roseus</name>
    <dbReference type="NCBI Taxonomy" id="2798579"/>
    <lineage>
        <taxon>Bacteria</taxon>
        <taxon>Bacillati</taxon>
        <taxon>Bacillota</taxon>
        <taxon>Bacilli</taxon>
        <taxon>Bacillales</taxon>
        <taxon>Paenibacillaceae</taxon>
        <taxon>Paenibacillus</taxon>
    </lineage>
</organism>
<dbReference type="CDD" id="cd04747">
    <property type="entry name" value="OYE_like_5_FMN"/>
    <property type="match status" value="1"/>
</dbReference>
<keyword evidence="3" id="KW-1185">Reference proteome</keyword>
<dbReference type="PANTHER" id="PTHR22893:SF55">
    <property type="entry name" value="OXIDOREDUCTASE-RELATED"/>
    <property type="match status" value="1"/>
</dbReference>
<dbReference type="Pfam" id="PF00724">
    <property type="entry name" value="Oxidored_FMN"/>
    <property type="match status" value="1"/>
</dbReference>
<dbReference type="Gene3D" id="3.20.20.70">
    <property type="entry name" value="Aldolase class I"/>
    <property type="match status" value="1"/>
</dbReference>
<dbReference type="GO" id="GO:0005829">
    <property type="term" value="C:cytosol"/>
    <property type="evidence" value="ECO:0007669"/>
    <property type="project" value="TreeGrafter"/>
</dbReference>
<dbReference type="InterPro" id="IPR001155">
    <property type="entry name" value="OxRdtase_FMN_N"/>
</dbReference>
<name>A0A934J0N6_9BACL</name>
<reference evidence="2" key="1">
    <citation type="submission" date="2020-12" db="EMBL/GenBank/DDBJ databases">
        <authorList>
            <person name="Huq M.A."/>
        </authorList>
    </citation>
    <scope>NUCLEOTIDE SEQUENCE</scope>
    <source>
        <strain evidence="2">MAHUQ-46</strain>
    </source>
</reference>
<dbReference type="PANTHER" id="PTHR22893">
    <property type="entry name" value="NADH OXIDOREDUCTASE-RELATED"/>
    <property type="match status" value="1"/>
</dbReference>
<sequence>MTHLFTPFSAGNLHLSNRVVMAPMTRGFAPNGVPGDDVAAYYARRAANGVGLIVTEGTLIDHPAAGSNPNWPNFHGEEALSGWSKTVEAVHAAGGKIIPQLWHIGLVRKPGDLPNPNALPVGPSGLSLAGEQIAEPLTEAGIADLITAFAKAAADAKRIGFDGIEFHGAHGYLIDQFFWEKTNHRTDEYGGDLVRRTRFAVEVIKAARKAVGDDFPIVLRFSQWKGGAYEARLTQNPAELEQFLAPLTDAGVDIFHASTRRYWEPEFAGSSLNLAGWTKKLTGVPTITVGSVGLDKEFIGSKHLQDAEVSEFDRLLEMLDNEEFDLVAVGRALLTDPGWADKIRDQKLAELLPYSTESLKTLY</sequence>
<dbReference type="GO" id="GO:0010181">
    <property type="term" value="F:FMN binding"/>
    <property type="evidence" value="ECO:0007669"/>
    <property type="project" value="InterPro"/>
</dbReference>
<dbReference type="InterPro" id="IPR013785">
    <property type="entry name" value="Aldolase_TIM"/>
</dbReference>
<accession>A0A934J0N6</accession>
<dbReference type="Proteomes" id="UP000640274">
    <property type="component" value="Unassembled WGS sequence"/>
</dbReference>
<feature type="domain" description="NADH:flavin oxidoreductase/NADH oxidase N-terminal" evidence="1">
    <location>
        <begin position="4"/>
        <end position="346"/>
    </location>
</feature>
<dbReference type="FunFam" id="3.20.20.70:FF:000262">
    <property type="entry name" value="NADH:flavin oxidoreductase"/>
    <property type="match status" value="1"/>
</dbReference>
<evidence type="ECO:0000259" key="1">
    <source>
        <dbReference type="Pfam" id="PF00724"/>
    </source>
</evidence>
<dbReference type="EMBL" id="JAELUP010000089">
    <property type="protein sequence ID" value="MBJ6362672.1"/>
    <property type="molecule type" value="Genomic_DNA"/>
</dbReference>
<dbReference type="InterPro" id="IPR045247">
    <property type="entry name" value="Oye-like"/>
</dbReference>